<dbReference type="RefSeq" id="WP_135245560.1">
    <property type="nucleotide sequence ID" value="NZ_SIHO01000002.1"/>
</dbReference>
<gene>
    <name evidence="2" type="ORF">EUV02_07090</name>
</gene>
<reference evidence="2 3" key="1">
    <citation type="submission" date="2019-02" db="EMBL/GenBank/DDBJ databases">
        <title>Polymorphobacter sp. isolated from the lake at the Tibet of China.</title>
        <authorList>
            <person name="Li A."/>
        </authorList>
    </citation>
    <scope>NUCLEOTIDE SEQUENCE [LARGE SCALE GENOMIC DNA]</scope>
    <source>
        <strain evidence="2 3">DJ1R-1</strain>
    </source>
</reference>
<evidence type="ECO:0000256" key="1">
    <source>
        <dbReference type="SAM" id="Phobius"/>
    </source>
</evidence>
<keyword evidence="1" id="KW-0472">Membrane</keyword>
<feature type="transmembrane region" description="Helical" evidence="1">
    <location>
        <begin position="105"/>
        <end position="129"/>
    </location>
</feature>
<protein>
    <recommendedName>
        <fullName evidence="4">DUF2721 domain-containing protein</fullName>
    </recommendedName>
</protein>
<evidence type="ECO:0000313" key="3">
    <source>
        <dbReference type="Proteomes" id="UP000297737"/>
    </source>
</evidence>
<comment type="caution">
    <text evidence="2">The sequence shown here is derived from an EMBL/GenBank/DDBJ whole genome shotgun (WGS) entry which is preliminary data.</text>
</comment>
<dbReference type="AlphaFoldDB" id="A0A4Y9ELU5"/>
<proteinExistence type="predicted"/>
<evidence type="ECO:0000313" key="2">
    <source>
        <dbReference type="EMBL" id="TFU02968.1"/>
    </source>
</evidence>
<keyword evidence="1" id="KW-0812">Transmembrane</keyword>
<dbReference type="Proteomes" id="UP000297737">
    <property type="component" value="Unassembled WGS sequence"/>
</dbReference>
<feature type="transmembrane region" description="Helical" evidence="1">
    <location>
        <begin position="12"/>
        <end position="37"/>
    </location>
</feature>
<keyword evidence="3" id="KW-1185">Reference proteome</keyword>
<accession>A0A4Y9ELU5</accession>
<evidence type="ECO:0008006" key="4">
    <source>
        <dbReference type="Google" id="ProtNLM"/>
    </source>
</evidence>
<organism evidence="2 3">
    <name type="scientific">Glacieibacterium arshaanense</name>
    <dbReference type="NCBI Taxonomy" id="2511025"/>
    <lineage>
        <taxon>Bacteria</taxon>
        <taxon>Pseudomonadati</taxon>
        <taxon>Pseudomonadota</taxon>
        <taxon>Alphaproteobacteria</taxon>
        <taxon>Sphingomonadales</taxon>
        <taxon>Sphingosinicellaceae</taxon>
        <taxon>Glacieibacterium</taxon>
    </lineage>
</organism>
<sequence>MAGLTFAELENVQAVGIDLFLATAVVQVVVSAAISALRLRTSMIASRHGDPAAIATASALHAETIKFEREFNRVNRRLIGFIGLLLVFAVGGLALTTIWQHRVAGVAGTLAVIGFYLVLPIAIITAAMARAWGPFHRIDTAVRAVERTANDDS</sequence>
<feature type="transmembrane region" description="Helical" evidence="1">
    <location>
        <begin position="78"/>
        <end position="99"/>
    </location>
</feature>
<dbReference type="EMBL" id="SIHO01000002">
    <property type="protein sequence ID" value="TFU02968.1"/>
    <property type="molecule type" value="Genomic_DNA"/>
</dbReference>
<keyword evidence="1" id="KW-1133">Transmembrane helix</keyword>
<name>A0A4Y9ELU5_9SPHN</name>